<comment type="caution">
    <text evidence="1">The sequence shown here is derived from an EMBL/GenBank/DDBJ whole genome shotgun (WGS) entry which is preliminary data.</text>
</comment>
<dbReference type="Gene3D" id="3.90.180.10">
    <property type="entry name" value="Medium-chain alcohol dehydrogenases, catalytic domain"/>
    <property type="match status" value="1"/>
</dbReference>
<dbReference type="Proteomes" id="UP000320404">
    <property type="component" value="Unassembled WGS sequence"/>
</dbReference>
<accession>A0A520RS22</accession>
<name>A0A520RS22_9GAMM</name>
<dbReference type="PANTHER" id="PTHR11695:SF294">
    <property type="entry name" value="RETICULON-4-INTERACTING PROTEIN 1, MITOCHONDRIAL"/>
    <property type="match status" value="1"/>
</dbReference>
<dbReference type="EMBL" id="SHAH01000137">
    <property type="protein sequence ID" value="RZO73033.1"/>
    <property type="molecule type" value="Genomic_DNA"/>
</dbReference>
<dbReference type="InterPro" id="IPR050700">
    <property type="entry name" value="YIM1/Zinc_Alcohol_DH_Fams"/>
</dbReference>
<dbReference type="AlphaFoldDB" id="A0A520RS22"/>
<dbReference type="InterPro" id="IPR011032">
    <property type="entry name" value="GroES-like_sf"/>
</dbReference>
<sequence>MAFEHQPIGIDDSTVVTAGNNVGRFAVGDQVFGSTGSRFGAYAEYIALPARYPIIHKPGDIPHLTATTIPVGGVHALHFLQLAQLQACQEIPIVSACGCIGTAAITRRITDKRVITKLARVTEADLQTLCKQIGKNSL</sequence>
<dbReference type="Gene3D" id="3.40.50.720">
    <property type="entry name" value="NAD(P)-binding Rossmann-like Domain"/>
    <property type="match status" value="1"/>
</dbReference>
<evidence type="ECO:0000313" key="1">
    <source>
        <dbReference type="EMBL" id="RZO73033.1"/>
    </source>
</evidence>
<organism evidence="1 2">
    <name type="scientific">OM182 bacterium</name>
    <dbReference type="NCBI Taxonomy" id="2510334"/>
    <lineage>
        <taxon>Bacteria</taxon>
        <taxon>Pseudomonadati</taxon>
        <taxon>Pseudomonadota</taxon>
        <taxon>Gammaproteobacteria</taxon>
        <taxon>OMG group</taxon>
        <taxon>OM182 clade</taxon>
    </lineage>
</organism>
<proteinExistence type="predicted"/>
<protein>
    <submittedName>
        <fullName evidence="1">Uncharacterized protein</fullName>
    </submittedName>
</protein>
<evidence type="ECO:0000313" key="2">
    <source>
        <dbReference type="Proteomes" id="UP000320404"/>
    </source>
</evidence>
<gene>
    <name evidence="1" type="ORF">EVA69_06955</name>
</gene>
<dbReference type="SUPFAM" id="SSF50129">
    <property type="entry name" value="GroES-like"/>
    <property type="match status" value="1"/>
</dbReference>
<dbReference type="PANTHER" id="PTHR11695">
    <property type="entry name" value="ALCOHOL DEHYDROGENASE RELATED"/>
    <property type="match status" value="1"/>
</dbReference>
<reference evidence="1 2" key="1">
    <citation type="submission" date="2019-02" db="EMBL/GenBank/DDBJ databases">
        <title>Prokaryotic population dynamics and viral predation in marine succession experiment using metagenomics: the confinement effect.</title>
        <authorList>
            <person name="Haro-Moreno J.M."/>
            <person name="Rodriguez-Valera F."/>
            <person name="Lopez-Perez M."/>
        </authorList>
    </citation>
    <scope>NUCLEOTIDE SEQUENCE [LARGE SCALE GENOMIC DNA]</scope>
    <source>
        <strain evidence="1">MED-G158</strain>
    </source>
</reference>